<dbReference type="InterPro" id="IPR010857">
    <property type="entry name" value="Sp38-bd"/>
</dbReference>
<evidence type="ECO:0000313" key="10">
    <source>
        <dbReference type="Proteomes" id="UP000190648"/>
    </source>
</evidence>
<dbReference type="GO" id="GO:0001669">
    <property type="term" value="C:acrosomal vesicle"/>
    <property type="evidence" value="ECO:0007669"/>
    <property type="project" value="UniProtKB-SubCell"/>
</dbReference>
<protein>
    <submittedName>
        <fullName evidence="9">Zona pellucida-binding protein 1 isoform A</fullName>
    </submittedName>
</protein>
<dbReference type="InterPro" id="IPR048806">
    <property type="entry name" value="ZPBP1/2_N"/>
</dbReference>
<evidence type="ECO:0000256" key="6">
    <source>
        <dbReference type="ARBA" id="ARBA00023329"/>
    </source>
</evidence>
<evidence type="ECO:0000256" key="5">
    <source>
        <dbReference type="ARBA" id="ARBA00023180"/>
    </source>
</evidence>
<evidence type="ECO:0000256" key="3">
    <source>
        <dbReference type="ARBA" id="ARBA00007196"/>
    </source>
</evidence>
<dbReference type="STRING" id="372326.A0A1V4JW95"/>
<comment type="similarity">
    <text evidence="3">Belongs to the zona pellucida-binding protein Sp38 family.</text>
</comment>
<comment type="caution">
    <text evidence="9">The sequence shown here is derived from an EMBL/GenBank/DDBJ whole genome shotgun (WGS) entry which is preliminary data.</text>
</comment>
<dbReference type="Pfam" id="PF20626">
    <property type="entry name" value="EGF_Sp38_C"/>
    <property type="match status" value="1"/>
</dbReference>
<dbReference type="Pfam" id="PF07354">
    <property type="entry name" value="Sp38"/>
    <property type="match status" value="1"/>
</dbReference>
<evidence type="ECO:0000256" key="1">
    <source>
        <dbReference type="ARBA" id="ARBA00004218"/>
    </source>
</evidence>
<feature type="domain" description="Zona-pellucida-binding protein 1/2 C-terminal" evidence="8">
    <location>
        <begin position="269"/>
        <end position="290"/>
    </location>
</feature>
<evidence type="ECO:0000259" key="7">
    <source>
        <dbReference type="Pfam" id="PF07354"/>
    </source>
</evidence>
<dbReference type="AlphaFoldDB" id="A0A1V4JW95"/>
<evidence type="ECO:0000256" key="4">
    <source>
        <dbReference type="ARBA" id="ARBA00022525"/>
    </source>
</evidence>
<dbReference type="PANTHER" id="PTHR15443">
    <property type="entry name" value="ZONA PELLUCIDA BINDING PROTEIN SP38"/>
    <property type="match status" value="1"/>
</dbReference>
<dbReference type="GO" id="GO:0001675">
    <property type="term" value="P:acrosome assembly"/>
    <property type="evidence" value="ECO:0007669"/>
    <property type="project" value="TreeGrafter"/>
</dbReference>
<dbReference type="InterPro" id="IPR048805">
    <property type="entry name" value="ZPBP1/2_C"/>
</dbReference>
<dbReference type="GO" id="GO:0005576">
    <property type="term" value="C:extracellular region"/>
    <property type="evidence" value="ECO:0007669"/>
    <property type="project" value="UniProtKB-SubCell"/>
</dbReference>
<dbReference type="PANTHER" id="PTHR15443:SF5">
    <property type="entry name" value="ZONA PELLUCIDA-BINDING PROTEIN 1"/>
    <property type="match status" value="1"/>
</dbReference>
<reference evidence="9 10" key="1">
    <citation type="submission" date="2016-02" db="EMBL/GenBank/DDBJ databases">
        <title>Band-tailed pigeon sequencing and assembly.</title>
        <authorList>
            <person name="Soares A.E."/>
            <person name="Novak B.J."/>
            <person name="Rice E.S."/>
            <person name="O'Connell B."/>
            <person name="Chang D."/>
            <person name="Weber S."/>
            <person name="Shapiro B."/>
        </authorList>
    </citation>
    <scope>NUCLEOTIDE SEQUENCE [LARGE SCALE GENOMIC DNA]</scope>
    <source>
        <strain evidence="9">BTP2013</strain>
        <tissue evidence="9">Blood</tissue>
    </source>
</reference>
<keyword evidence="5" id="KW-0325">Glycoprotein</keyword>
<name>A0A1V4JW95_PATFA</name>
<organism evidence="9 10">
    <name type="scientific">Patagioenas fasciata monilis</name>
    <dbReference type="NCBI Taxonomy" id="372326"/>
    <lineage>
        <taxon>Eukaryota</taxon>
        <taxon>Metazoa</taxon>
        <taxon>Chordata</taxon>
        <taxon>Craniata</taxon>
        <taxon>Vertebrata</taxon>
        <taxon>Euteleostomi</taxon>
        <taxon>Archelosauria</taxon>
        <taxon>Archosauria</taxon>
        <taxon>Dinosauria</taxon>
        <taxon>Saurischia</taxon>
        <taxon>Theropoda</taxon>
        <taxon>Coelurosauria</taxon>
        <taxon>Aves</taxon>
        <taxon>Neognathae</taxon>
        <taxon>Neoaves</taxon>
        <taxon>Columbimorphae</taxon>
        <taxon>Columbiformes</taxon>
        <taxon>Columbidae</taxon>
        <taxon>Patagioenas</taxon>
    </lineage>
</organism>
<keyword evidence="10" id="KW-1185">Reference proteome</keyword>
<keyword evidence="4" id="KW-0964">Secreted</keyword>
<evidence type="ECO:0000259" key="8">
    <source>
        <dbReference type="Pfam" id="PF20626"/>
    </source>
</evidence>
<dbReference type="GO" id="GO:0007339">
    <property type="term" value="P:binding of sperm to zona pellucida"/>
    <property type="evidence" value="ECO:0007669"/>
    <property type="project" value="InterPro"/>
</dbReference>
<evidence type="ECO:0000256" key="2">
    <source>
        <dbReference type="ARBA" id="ARBA00004613"/>
    </source>
</evidence>
<sequence length="324" mass="36311">MNGSRAPSSGLSYYVQPSERFLGCAGPSNNDLDIVGSVIFPVKVYVKLNHNSPPILCLTNHLENVEVIDPIFQWYGPGGSLSSENSNVEIAPTGTLILKHFNLSGAYNCSIVYKLTTIQLRRKHIIKYLIYAYSDPKIYYEFTVQYHAAPCNSSQNASFKKALLQLLKKLVARLSCEVKLIKSECHHVKMQRGGLQNEIFFTFSVAPLRRGKHKCQQKACAASHRLNKAKHFIKKFFKRQVKVSRTCSEPLPDIYYIDGTLKFVSIDRCHPGYGINAVVHPDCPECCVVTKKSLSQANPNNQLYAAQDPTIPVKECTVFHVTAV</sequence>
<dbReference type="OrthoDB" id="9045220at2759"/>
<dbReference type="GO" id="GO:0002199">
    <property type="term" value="C:zona pellucida receptor complex"/>
    <property type="evidence" value="ECO:0007669"/>
    <property type="project" value="TreeGrafter"/>
</dbReference>
<proteinExistence type="inferred from homology"/>
<dbReference type="Proteomes" id="UP000190648">
    <property type="component" value="Unassembled WGS sequence"/>
</dbReference>
<gene>
    <name evidence="9" type="primary">ZPBP</name>
    <name evidence="9" type="ORF">AV530_016132</name>
</gene>
<feature type="domain" description="Zona-pellucida-binding protein 1/2 N-terminal" evidence="7">
    <location>
        <begin position="41"/>
        <end position="134"/>
    </location>
</feature>
<dbReference type="EMBL" id="LSYS01005643">
    <property type="protein sequence ID" value="OPJ76450.1"/>
    <property type="molecule type" value="Genomic_DNA"/>
</dbReference>
<accession>A0A1V4JW95</accession>
<evidence type="ECO:0000313" key="9">
    <source>
        <dbReference type="EMBL" id="OPJ76450.1"/>
    </source>
</evidence>
<comment type="subcellular location">
    <subcellularLocation>
        <location evidence="1">Cytoplasmic vesicle</location>
        <location evidence="1">Secretory vesicle</location>
        <location evidence="1">Acrosome</location>
    </subcellularLocation>
    <subcellularLocation>
        <location evidence="2">Secreted</location>
    </subcellularLocation>
</comment>
<keyword evidence="6" id="KW-0968">Cytoplasmic vesicle</keyword>